<dbReference type="InterPro" id="IPR029787">
    <property type="entry name" value="Nucleotide_cyclase"/>
</dbReference>
<dbReference type="GO" id="GO:0043709">
    <property type="term" value="P:cell adhesion involved in single-species biofilm formation"/>
    <property type="evidence" value="ECO:0007669"/>
    <property type="project" value="TreeGrafter"/>
</dbReference>
<feature type="coiled-coil region" evidence="4">
    <location>
        <begin position="127"/>
        <end position="154"/>
    </location>
</feature>
<evidence type="ECO:0000256" key="1">
    <source>
        <dbReference type="ARBA" id="ARBA00001946"/>
    </source>
</evidence>
<dbReference type="InterPro" id="IPR043128">
    <property type="entry name" value="Rev_trsase/Diguanyl_cyclase"/>
</dbReference>
<dbReference type="CDD" id="cd01949">
    <property type="entry name" value="GGDEF"/>
    <property type="match status" value="1"/>
</dbReference>
<dbReference type="AlphaFoldDB" id="A0A9E4K2F6"/>
<dbReference type="Pfam" id="PF00990">
    <property type="entry name" value="GGDEF"/>
    <property type="match status" value="1"/>
</dbReference>
<evidence type="ECO:0000256" key="4">
    <source>
        <dbReference type="SAM" id="Coils"/>
    </source>
</evidence>
<dbReference type="GO" id="GO:0052621">
    <property type="term" value="F:diguanylate cyclase activity"/>
    <property type="evidence" value="ECO:0007669"/>
    <property type="project" value="UniProtKB-EC"/>
</dbReference>
<dbReference type="PANTHER" id="PTHR45138">
    <property type="entry name" value="REGULATORY COMPONENTS OF SENSORY TRANSDUCTION SYSTEM"/>
    <property type="match status" value="1"/>
</dbReference>
<gene>
    <name evidence="6" type="ORF">JAZ04_02890</name>
</gene>
<dbReference type="SUPFAM" id="SSF55073">
    <property type="entry name" value="Nucleotide cyclase"/>
    <property type="match status" value="1"/>
</dbReference>
<dbReference type="EC" id="2.7.7.65" evidence="2"/>
<protein>
    <recommendedName>
        <fullName evidence="2">diguanylate cyclase</fullName>
        <ecNumber evidence="2">2.7.7.65</ecNumber>
    </recommendedName>
</protein>
<dbReference type="Gene3D" id="3.30.70.270">
    <property type="match status" value="1"/>
</dbReference>
<comment type="catalytic activity">
    <reaction evidence="3">
        <text>2 GTP = 3',3'-c-di-GMP + 2 diphosphate</text>
        <dbReference type="Rhea" id="RHEA:24898"/>
        <dbReference type="ChEBI" id="CHEBI:33019"/>
        <dbReference type="ChEBI" id="CHEBI:37565"/>
        <dbReference type="ChEBI" id="CHEBI:58805"/>
        <dbReference type="EC" id="2.7.7.65"/>
    </reaction>
</comment>
<keyword evidence="4" id="KW-0175">Coiled coil</keyword>
<dbReference type="GO" id="GO:1902201">
    <property type="term" value="P:negative regulation of bacterial-type flagellum-dependent cell motility"/>
    <property type="evidence" value="ECO:0007669"/>
    <property type="project" value="TreeGrafter"/>
</dbReference>
<evidence type="ECO:0000259" key="5">
    <source>
        <dbReference type="PROSITE" id="PS50887"/>
    </source>
</evidence>
<evidence type="ECO:0000313" key="7">
    <source>
        <dbReference type="Proteomes" id="UP000886687"/>
    </source>
</evidence>
<organism evidence="6 7">
    <name type="scientific">Candidatus Thiodiazotropha lotti</name>
    <dbReference type="NCBI Taxonomy" id="2792787"/>
    <lineage>
        <taxon>Bacteria</taxon>
        <taxon>Pseudomonadati</taxon>
        <taxon>Pseudomonadota</taxon>
        <taxon>Gammaproteobacteria</taxon>
        <taxon>Chromatiales</taxon>
        <taxon>Sedimenticolaceae</taxon>
        <taxon>Candidatus Thiodiazotropha</taxon>
    </lineage>
</organism>
<dbReference type="SMART" id="SM00267">
    <property type="entry name" value="GGDEF"/>
    <property type="match status" value="1"/>
</dbReference>
<dbReference type="InterPro" id="IPR050469">
    <property type="entry name" value="Diguanylate_Cyclase"/>
</dbReference>
<feature type="domain" description="GGDEF" evidence="5">
    <location>
        <begin position="187"/>
        <end position="321"/>
    </location>
</feature>
<dbReference type="GO" id="GO:0005886">
    <property type="term" value="C:plasma membrane"/>
    <property type="evidence" value="ECO:0007669"/>
    <property type="project" value="TreeGrafter"/>
</dbReference>
<dbReference type="PROSITE" id="PS50887">
    <property type="entry name" value="GGDEF"/>
    <property type="match status" value="1"/>
</dbReference>
<dbReference type="Proteomes" id="UP000886687">
    <property type="component" value="Unassembled WGS sequence"/>
</dbReference>
<comment type="cofactor">
    <cofactor evidence="1">
        <name>Mg(2+)</name>
        <dbReference type="ChEBI" id="CHEBI:18420"/>
    </cofactor>
</comment>
<comment type="caution">
    <text evidence="6">The sequence shown here is derived from an EMBL/GenBank/DDBJ whole genome shotgun (WGS) entry which is preliminary data.</text>
</comment>
<dbReference type="PANTHER" id="PTHR45138:SF9">
    <property type="entry name" value="DIGUANYLATE CYCLASE DGCM-RELATED"/>
    <property type="match status" value="1"/>
</dbReference>
<name>A0A9E4K2F6_9GAMM</name>
<reference evidence="6" key="1">
    <citation type="journal article" date="2021" name="Proc. Natl. Acad. Sci. U.S.A.">
        <title>Global biogeography of chemosynthetic symbionts reveals both localized and globally distributed symbiont groups. .</title>
        <authorList>
            <person name="Osvatic J.T."/>
            <person name="Wilkins L.G.E."/>
            <person name="Leibrecht L."/>
            <person name="Leray M."/>
            <person name="Zauner S."/>
            <person name="Polzin J."/>
            <person name="Camacho Y."/>
            <person name="Gros O."/>
            <person name="van Gils J.A."/>
            <person name="Eisen J.A."/>
            <person name="Petersen J.M."/>
            <person name="Yuen B."/>
        </authorList>
    </citation>
    <scope>NUCLEOTIDE SEQUENCE</scope>
    <source>
        <strain evidence="6">MAGL173</strain>
    </source>
</reference>
<evidence type="ECO:0000256" key="2">
    <source>
        <dbReference type="ARBA" id="ARBA00012528"/>
    </source>
</evidence>
<proteinExistence type="predicted"/>
<dbReference type="FunFam" id="3.30.70.270:FF:000001">
    <property type="entry name" value="Diguanylate cyclase domain protein"/>
    <property type="match status" value="1"/>
</dbReference>
<sequence>MSKQAVPPSPLNYRVGYDYVTGRNKKLETAINGLLESEGDVSTESLWEAYQQFFVQDDKALESIRQELRHLITSIQGEFRRSGGDLSSYVTRLSQFSTILNDAISPEAMSAEVQKVIDDTRTMEQSQQEMESQMSNVLSEVESLRKELEQVKQESLTDALTGLANRRAFDTAIEQHSYSAQKIPSPSPFTLMLIDIDHFKQFNDTYGHLVGDKVLRFLSTTLKHCLTGKDIAARYGGEEFAVILPQTPLSGADTVAEQIRNSISSIELKDRVNGESYGNVSVSIGIAQYRLNEMPDELIQRVDQALYRAKEQGRNRVEKAA</sequence>
<evidence type="ECO:0000256" key="3">
    <source>
        <dbReference type="ARBA" id="ARBA00034247"/>
    </source>
</evidence>
<dbReference type="NCBIfam" id="TIGR00254">
    <property type="entry name" value="GGDEF"/>
    <property type="match status" value="1"/>
</dbReference>
<dbReference type="InterPro" id="IPR000160">
    <property type="entry name" value="GGDEF_dom"/>
</dbReference>
<dbReference type="EMBL" id="JAEPDI010000001">
    <property type="protein sequence ID" value="MCG7937794.1"/>
    <property type="molecule type" value="Genomic_DNA"/>
</dbReference>
<accession>A0A9E4K2F6</accession>
<evidence type="ECO:0000313" key="6">
    <source>
        <dbReference type="EMBL" id="MCG7937794.1"/>
    </source>
</evidence>